<sequence length="230" mass="24637">MHRRLTLLAGAAILAAGPAAFAQTQQQRAQAVQGQTTQGQTGAAGTTPAATANRAEVVTGQEFMRLASMSDRFEVASSRLVQQKSQNAQVKQFAEHMVRDHTKTTQELQQLIQQVPGSGAGAATPLPNGRESQGTAQSGQVTNAQGGPQHEGLDQQHTALLQQLQAANGAEFDRLYVRQQVASHQQAVDLFSNYSQSGDNPLLKQWAAKTLPDLQQHLQLAQKLQQGTQG</sequence>
<accession>A0A4R5QGU2</accession>
<evidence type="ECO:0000256" key="1">
    <source>
        <dbReference type="SAM" id="MobiDB-lite"/>
    </source>
</evidence>
<feature type="chain" id="PRO_5020646154" evidence="2">
    <location>
        <begin position="23"/>
        <end position="230"/>
    </location>
</feature>
<feature type="domain" description="DUF4142" evidence="3">
    <location>
        <begin position="144"/>
        <end position="224"/>
    </location>
</feature>
<dbReference type="InterPro" id="IPR012347">
    <property type="entry name" value="Ferritin-like"/>
</dbReference>
<dbReference type="EMBL" id="SMSJ01000011">
    <property type="protein sequence ID" value="TDH62532.1"/>
    <property type="molecule type" value="Genomic_DNA"/>
</dbReference>
<evidence type="ECO:0000259" key="3">
    <source>
        <dbReference type="Pfam" id="PF13628"/>
    </source>
</evidence>
<comment type="caution">
    <text evidence="4">The sequence shown here is derived from an EMBL/GenBank/DDBJ whole genome shotgun (WGS) entry which is preliminary data.</text>
</comment>
<organism evidence="4 5">
    <name type="scientific">Dankookia rubra</name>
    <dbReference type="NCBI Taxonomy" id="1442381"/>
    <lineage>
        <taxon>Bacteria</taxon>
        <taxon>Pseudomonadati</taxon>
        <taxon>Pseudomonadota</taxon>
        <taxon>Alphaproteobacteria</taxon>
        <taxon>Acetobacterales</taxon>
        <taxon>Roseomonadaceae</taxon>
        <taxon>Dankookia</taxon>
    </lineage>
</organism>
<dbReference type="PANTHER" id="PTHR38593:SF1">
    <property type="entry name" value="BLR2558 PROTEIN"/>
    <property type="match status" value="1"/>
</dbReference>
<keyword evidence="5" id="KW-1185">Reference proteome</keyword>
<feature type="signal peptide" evidence="2">
    <location>
        <begin position="1"/>
        <end position="22"/>
    </location>
</feature>
<proteinExistence type="predicted"/>
<protein>
    <submittedName>
        <fullName evidence="4">DUF4142 domain-containing protein</fullName>
    </submittedName>
</protein>
<dbReference type="OrthoDB" id="9101320at2"/>
<feature type="region of interest" description="Disordered" evidence="1">
    <location>
        <begin position="117"/>
        <end position="152"/>
    </location>
</feature>
<evidence type="ECO:0000313" key="5">
    <source>
        <dbReference type="Proteomes" id="UP000295096"/>
    </source>
</evidence>
<feature type="domain" description="DUF4142" evidence="3">
    <location>
        <begin position="60"/>
        <end position="114"/>
    </location>
</feature>
<evidence type="ECO:0000256" key="2">
    <source>
        <dbReference type="SAM" id="SignalP"/>
    </source>
</evidence>
<evidence type="ECO:0000313" key="4">
    <source>
        <dbReference type="EMBL" id="TDH62532.1"/>
    </source>
</evidence>
<dbReference type="PANTHER" id="PTHR38593">
    <property type="entry name" value="BLR2558 PROTEIN"/>
    <property type="match status" value="1"/>
</dbReference>
<feature type="compositionally biased region" description="Polar residues" evidence="1">
    <location>
        <begin position="130"/>
        <end position="146"/>
    </location>
</feature>
<dbReference type="AlphaFoldDB" id="A0A4R5QGU2"/>
<dbReference type="Pfam" id="PF13628">
    <property type="entry name" value="DUF4142"/>
    <property type="match status" value="2"/>
</dbReference>
<keyword evidence="2" id="KW-0732">Signal</keyword>
<dbReference type="InterPro" id="IPR025419">
    <property type="entry name" value="DUF4142"/>
</dbReference>
<name>A0A4R5QGU2_9PROT</name>
<dbReference type="RefSeq" id="WP_133288795.1">
    <property type="nucleotide sequence ID" value="NZ_SMSJ01000011.1"/>
</dbReference>
<reference evidence="4 5" key="1">
    <citation type="journal article" date="2016" name="J. Microbiol.">
        <title>Dankookia rubra gen. nov., sp. nov., an alphaproteobacterium isolated from sediment of a shallow stream.</title>
        <authorList>
            <person name="Kim W.H."/>
            <person name="Kim D.H."/>
            <person name="Kang K."/>
            <person name="Ahn T.Y."/>
        </authorList>
    </citation>
    <scope>NUCLEOTIDE SEQUENCE [LARGE SCALE GENOMIC DNA]</scope>
    <source>
        <strain evidence="4 5">JCM30602</strain>
    </source>
</reference>
<dbReference type="Gene3D" id="1.20.1260.10">
    <property type="match status" value="1"/>
</dbReference>
<dbReference type="Proteomes" id="UP000295096">
    <property type="component" value="Unassembled WGS sequence"/>
</dbReference>
<gene>
    <name evidence="4" type="ORF">E2C06_11755</name>
</gene>